<feature type="region of interest" description="Disordered" evidence="10">
    <location>
        <begin position="97"/>
        <end position="134"/>
    </location>
</feature>
<feature type="region of interest" description="Disordered" evidence="10">
    <location>
        <begin position="1312"/>
        <end position="1331"/>
    </location>
</feature>
<dbReference type="InterPro" id="IPR008271">
    <property type="entry name" value="Ser/Thr_kinase_AS"/>
</dbReference>
<comment type="caution">
    <text evidence="12">The sequence shown here is derived from an EMBL/GenBank/DDBJ whole genome shotgun (WGS) entry which is preliminary data.</text>
</comment>
<feature type="region of interest" description="Disordered" evidence="10">
    <location>
        <begin position="809"/>
        <end position="988"/>
    </location>
</feature>
<accession>A0AAV5AJE9</accession>
<dbReference type="InterPro" id="IPR000719">
    <property type="entry name" value="Prot_kinase_dom"/>
</dbReference>
<dbReference type="Gene3D" id="3.30.200.20">
    <property type="entry name" value="Phosphorylase Kinase, domain 1"/>
    <property type="match status" value="2"/>
</dbReference>
<dbReference type="Proteomes" id="UP001050691">
    <property type="component" value="Unassembled WGS sequence"/>
</dbReference>
<feature type="region of interest" description="Disordered" evidence="10">
    <location>
        <begin position="1383"/>
        <end position="1421"/>
    </location>
</feature>
<feature type="region of interest" description="Disordered" evidence="10">
    <location>
        <begin position="1458"/>
        <end position="1480"/>
    </location>
</feature>
<feature type="region of interest" description="Disordered" evidence="10">
    <location>
        <begin position="1114"/>
        <end position="1137"/>
    </location>
</feature>
<feature type="region of interest" description="Disordered" evidence="10">
    <location>
        <begin position="355"/>
        <end position="457"/>
    </location>
</feature>
<evidence type="ECO:0000256" key="10">
    <source>
        <dbReference type="SAM" id="MobiDB-lite"/>
    </source>
</evidence>
<dbReference type="CDD" id="cd05123">
    <property type="entry name" value="STKc_AGC"/>
    <property type="match status" value="1"/>
</dbReference>
<evidence type="ECO:0000256" key="8">
    <source>
        <dbReference type="ARBA" id="ARBA00047899"/>
    </source>
</evidence>
<feature type="compositionally biased region" description="Pro residues" evidence="10">
    <location>
        <begin position="368"/>
        <end position="377"/>
    </location>
</feature>
<dbReference type="FunFam" id="3.30.200.20:FF:000743">
    <property type="entry name" value="Non-specific serine/threonine protein kinase"/>
    <property type="match status" value="1"/>
</dbReference>
<dbReference type="Pfam" id="PF00069">
    <property type="entry name" value="Pkinase"/>
    <property type="match status" value="1"/>
</dbReference>
<evidence type="ECO:0000256" key="5">
    <source>
        <dbReference type="ARBA" id="ARBA00022741"/>
    </source>
</evidence>
<feature type="compositionally biased region" description="Acidic residues" evidence="10">
    <location>
        <begin position="849"/>
        <end position="880"/>
    </location>
</feature>
<feature type="compositionally biased region" description="Polar residues" evidence="10">
    <location>
        <begin position="1582"/>
        <end position="1595"/>
    </location>
</feature>
<feature type="compositionally biased region" description="Acidic residues" evidence="10">
    <location>
        <begin position="1173"/>
        <end position="1182"/>
    </location>
</feature>
<dbReference type="GO" id="GO:0007010">
    <property type="term" value="P:cytoskeleton organization"/>
    <property type="evidence" value="ECO:0007669"/>
    <property type="project" value="UniProtKB-ARBA"/>
</dbReference>
<dbReference type="GO" id="GO:0005524">
    <property type="term" value="F:ATP binding"/>
    <property type="evidence" value="ECO:0007669"/>
    <property type="project" value="UniProtKB-KW"/>
</dbReference>
<sequence>MSRRKTVRVDEHDGPWSVSVAENQPSNNYSLYIQTPTHLLTLTRSASEIAELHAKLLQTDIPSLPSLPPLPLNSSYQNVATKRRSSFLTTLSRLAAGNNPNNISNNNNNTPTKQPLSPTSPRPSIGQYPTPAVSPAANDVDDPFTAPIPSANTSATSTGLAAYLTAVSNHPSVRTSRAWRRFVRVRTDDLESVRVERSIKRVRSDVAMHHPQPTTQSLMAMAPMLATDSGSIPVSDVESTHTQDADLNSRLYGHTGHSVDESIGTGGGGASLAGSMHDLKEEEEDDDMLRMREDAKIAELIAAGQLVSTPLDLPTQLPVTATSATALDAPIPTSATVASSLVPILTTHAGAPVLPPVQLIDPSDLLPTPSPSPPTPTPQSSTDTSVSTNATTTTTVTTAAVVGHRIPRSASADPDRASRLSRVWVQEQEEHEKQVTLKKKSLTPKTSPSPRHAHKPKRTTVDDFEMMRVLGKGCAGKVLLVKHKASGALYALKAITKRHVLAHQELQHTLTEQAVLKRMAHEAADPFVVKLWWSFHDKENLFLVMDFHPGGDLATQLARWGRLGRDRARFYAAEIVEGVEGLHAAGVVYRDLKPENILIGADGHIVLTDFGLSKEFPRRNAAGIAGKAVSPSWIHTGREASTRSASASSSGSATWVAGRDMTTTFCGTAEYLAPEVIQGLPYSYEVDWWSFGTMLYEMLTGITPFWANNHSDMYVRVLQDELQFPDDKAMDQDTKSLIRGLLQRNPALRMSEPRIKRHPYFSMIVPYVSEQTALLTRSPCLAPYIPPIDPSNASDTQNFDEAFLDMDPTLDNEEDEDVDGDVSRSREGSPPPLQTTKTKAPSHRIGGESDADVEDEPGDVDEEDEKEEEGETEEAQETDVFDGYSFKGRISVIIDDDAELDGVERSSESEGEGEEESVRDEPVTVQQESVAEVDVERLTLDNSATSPDVIDTSRPAPIEEEIEVEETPRVQEMQAETEATPISLKPSLGHSVISEDVLAPESEKTQDIQTIQHEVEQPPVPVAINATDTDKMTAVSSATPALVGRPTSVFVEGLSENDVVSQVIEAEAEMPAPAVPLKDVPVPEIPKAASTTNTVVESPSVSVPTTVSTLLPKTAMRQSATDSATPTTSGGPPKTAKAVTIAAPPARGLKQTLAFGKSTVTSTSTSKTPMGMSDDEDEDWDFVETPGGEDRNGARGTSLFARGVVDRYRLAVFRKSSSSGGAGGYPSGQSATQGQRIASTTSRSSAMAEASDIGSPESSEKRRGRGRLGKSTRTFLRAKSPAPTPPAVPASPAPLHAVSSSGIPTLGSLGLSSNSSRLRSPKNGNGYPNLSFNGKRSVSVATGSSASALGSLATGSGSGTSPGGPDTSSASIANTATTAATTITAPVTTLPHAGPSLKSKDSSMSMSPSGISGSGSSSVDADGELGMNTVYSGGVGATDTIGTTYTTTTATSVSVSVGTRTSGMRAHDIPRTSSLPVPHPESGYLSSGDASIGGGGNGGGSGGLFGIGKRNTTSGITPMSPTGEEGKKKKMKKYKEGAEKVLSLFGSPRQDKERERERIAAERQAQMLLQHQKLLQQQQQLNVESTPASTQTQAYQIQTPPSPIPQTQTPVRMQPQEHLTETQS</sequence>
<feature type="region of interest" description="Disordered" evidence="10">
    <location>
        <begin position="1216"/>
        <end position="1296"/>
    </location>
</feature>
<evidence type="ECO:0000256" key="4">
    <source>
        <dbReference type="ARBA" id="ARBA00022679"/>
    </source>
</evidence>
<evidence type="ECO:0000256" key="1">
    <source>
        <dbReference type="ARBA" id="ARBA00012513"/>
    </source>
</evidence>
<feature type="compositionally biased region" description="Polar residues" evidence="10">
    <location>
        <begin position="1231"/>
        <end position="1245"/>
    </location>
</feature>
<feature type="compositionally biased region" description="Low complexity" evidence="10">
    <location>
        <begin position="378"/>
        <end position="402"/>
    </location>
</feature>
<dbReference type="GO" id="GO:0004674">
    <property type="term" value="F:protein serine/threonine kinase activity"/>
    <property type="evidence" value="ECO:0007669"/>
    <property type="project" value="UniProtKB-KW"/>
</dbReference>
<dbReference type="FunFam" id="1.10.510.10:FF:000024">
    <property type="entry name" value="Probable serine/threonine-protein kinase cot-1"/>
    <property type="match status" value="1"/>
</dbReference>
<proteinExistence type="predicted"/>
<dbReference type="InterPro" id="IPR011009">
    <property type="entry name" value="Kinase-like_dom_sf"/>
</dbReference>
<dbReference type="SUPFAM" id="SSF56112">
    <property type="entry name" value="Protein kinase-like (PK-like)"/>
    <property type="match status" value="1"/>
</dbReference>
<feature type="region of interest" description="Disordered" evidence="10">
    <location>
        <begin position="1510"/>
        <end position="1534"/>
    </location>
</feature>
<dbReference type="SMART" id="SM00220">
    <property type="entry name" value="S_TKc"/>
    <property type="match status" value="1"/>
</dbReference>
<dbReference type="PROSITE" id="PS50011">
    <property type="entry name" value="PROTEIN_KINASE_DOM"/>
    <property type="match status" value="1"/>
</dbReference>
<feature type="compositionally biased region" description="Low complexity" evidence="10">
    <location>
        <begin position="98"/>
        <end position="109"/>
    </location>
</feature>
<gene>
    <name evidence="12" type="ORF">Clacol_007515</name>
</gene>
<dbReference type="Gene3D" id="1.10.510.10">
    <property type="entry name" value="Transferase(Phosphotransferase) domain 1"/>
    <property type="match status" value="2"/>
</dbReference>
<feature type="region of interest" description="Disordered" evidence="10">
    <location>
        <begin position="1578"/>
        <end position="1624"/>
    </location>
</feature>
<evidence type="ECO:0000256" key="7">
    <source>
        <dbReference type="ARBA" id="ARBA00022840"/>
    </source>
</evidence>
<feature type="region of interest" description="Disordered" evidence="10">
    <location>
        <begin position="1150"/>
        <end position="1195"/>
    </location>
</feature>
<feature type="compositionally biased region" description="Pro residues" evidence="10">
    <location>
        <begin position="1282"/>
        <end position="1292"/>
    </location>
</feature>
<feature type="domain" description="Protein kinase" evidence="11">
    <location>
        <begin position="464"/>
        <end position="761"/>
    </location>
</feature>
<feature type="compositionally biased region" description="Low complexity" evidence="10">
    <location>
        <begin position="1383"/>
        <end position="1418"/>
    </location>
</feature>
<feature type="compositionally biased region" description="Low complexity" evidence="10">
    <location>
        <begin position="1157"/>
        <end position="1168"/>
    </location>
</feature>
<keyword evidence="3" id="KW-0597">Phosphoprotein</keyword>
<evidence type="ECO:0000256" key="3">
    <source>
        <dbReference type="ARBA" id="ARBA00022553"/>
    </source>
</evidence>
<feature type="compositionally biased region" description="Polar residues" evidence="10">
    <location>
        <begin position="1510"/>
        <end position="1520"/>
    </location>
</feature>
<dbReference type="PANTHER" id="PTHR24351">
    <property type="entry name" value="RIBOSOMAL PROTEIN S6 KINASE"/>
    <property type="match status" value="1"/>
</dbReference>
<keyword evidence="4" id="KW-0808">Transferase</keyword>
<evidence type="ECO:0000256" key="2">
    <source>
        <dbReference type="ARBA" id="ARBA00022527"/>
    </source>
</evidence>
<keyword evidence="6" id="KW-0418">Kinase</keyword>
<dbReference type="EMBL" id="BPWL01000008">
    <property type="protein sequence ID" value="GJJ13264.1"/>
    <property type="molecule type" value="Genomic_DNA"/>
</dbReference>
<dbReference type="InterPro" id="IPR045270">
    <property type="entry name" value="STKc_AGC"/>
</dbReference>
<comment type="catalytic activity">
    <reaction evidence="8">
        <text>L-threonyl-[protein] + ATP = O-phospho-L-threonyl-[protein] + ADP + H(+)</text>
        <dbReference type="Rhea" id="RHEA:46608"/>
        <dbReference type="Rhea" id="RHEA-COMP:11060"/>
        <dbReference type="Rhea" id="RHEA-COMP:11605"/>
        <dbReference type="ChEBI" id="CHEBI:15378"/>
        <dbReference type="ChEBI" id="CHEBI:30013"/>
        <dbReference type="ChEBI" id="CHEBI:30616"/>
        <dbReference type="ChEBI" id="CHEBI:61977"/>
        <dbReference type="ChEBI" id="CHEBI:456216"/>
        <dbReference type="EC" id="2.7.11.1"/>
    </reaction>
</comment>
<keyword evidence="2" id="KW-0723">Serine/threonine-protein kinase</keyword>
<name>A0AAV5AJE9_9AGAM</name>
<evidence type="ECO:0000313" key="12">
    <source>
        <dbReference type="EMBL" id="GJJ13264.1"/>
    </source>
</evidence>
<feature type="compositionally biased region" description="Polar residues" evidence="10">
    <location>
        <begin position="1322"/>
        <end position="1331"/>
    </location>
</feature>
<evidence type="ECO:0000313" key="13">
    <source>
        <dbReference type="Proteomes" id="UP001050691"/>
    </source>
</evidence>
<feature type="compositionally biased region" description="Acidic residues" evidence="10">
    <location>
        <begin position="909"/>
        <end position="918"/>
    </location>
</feature>
<organism evidence="12 13">
    <name type="scientific">Clathrus columnatus</name>
    <dbReference type="NCBI Taxonomy" id="1419009"/>
    <lineage>
        <taxon>Eukaryota</taxon>
        <taxon>Fungi</taxon>
        <taxon>Dikarya</taxon>
        <taxon>Basidiomycota</taxon>
        <taxon>Agaricomycotina</taxon>
        <taxon>Agaricomycetes</taxon>
        <taxon>Phallomycetidae</taxon>
        <taxon>Phallales</taxon>
        <taxon>Clathraceae</taxon>
        <taxon>Clathrus</taxon>
    </lineage>
</organism>
<reference evidence="12" key="1">
    <citation type="submission" date="2021-10" db="EMBL/GenBank/DDBJ databases">
        <title>De novo Genome Assembly of Clathrus columnatus (Basidiomycota, Fungi) Using Illumina and Nanopore Sequence Data.</title>
        <authorList>
            <person name="Ogiso-Tanaka E."/>
            <person name="Itagaki H."/>
            <person name="Hosoya T."/>
            <person name="Hosaka K."/>
        </authorList>
    </citation>
    <scope>NUCLEOTIDE SEQUENCE</scope>
    <source>
        <strain evidence="12">MO-923</strain>
    </source>
</reference>
<keyword evidence="5" id="KW-0547">Nucleotide-binding</keyword>
<keyword evidence="7" id="KW-0067">ATP-binding</keyword>
<protein>
    <recommendedName>
        <fullName evidence="1">non-specific serine/threonine protein kinase</fullName>
        <ecNumber evidence="1">2.7.11.1</ecNumber>
    </recommendedName>
</protein>
<dbReference type="PROSITE" id="PS00108">
    <property type="entry name" value="PROTEIN_KINASE_ST"/>
    <property type="match status" value="1"/>
</dbReference>
<dbReference type="EC" id="2.7.11.1" evidence="1"/>
<feature type="compositionally biased region" description="Acidic residues" evidence="10">
    <location>
        <begin position="809"/>
        <end position="820"/>
    </location>
</feature>
<keyword evidence="13" id="KW-1185">Reference proteome</keyword>
<comment type="catalytic activity">
    <reaction evidence="9">
        <text>L-seryl-[protein] + ATP = O-phospho-L-seryl-[protein] + ADP + H(+)</text>
        <dbReference type="Rhea" id="RHEA:17989"/>
        <dbReference type="Rhea" id="RHEA-COMP:9863"/>
        <dbReference type="Rhea" id="RHEA-COMP:11604"/>
        <dbReference type="ChEBI" id="CHEBI:15378"/>
        <dbReference type="ChEBI" id="CHEBI:29999"/>
        <dbReference type="ChEBI" id="CHEBI:30616"/>
        <dbReference type="ChEBI" id="CHEBI:83421"/>
        <dbReference type="ChEBI" id="CHEBI:456216"/>
        <dbReference type="EC" id="2.7.11.1"/>
    </reaction>
</comment>
<feature type="compositionally biased region" description="Polar residues" evidence="10">
    <location>
        <begin position="1116"/>
        <end position="1130"/>
    </location>
</feature>
<evidence type="ECO:0000256" key="9">
    <source>
        <dbReference type="ARBA" id="ARBA00048679"/>
    </source>
</evidence>
<feature type="compositionally biased region" description="Polar residues" evidence="10">
    <location>
        <begin position="110"/>
        <end position="119"/>
    </location>
</feature>
<evidence type="ECO:0000259" key="11">
    <source>
        <dbReference type="PROSITE" id="PS50011"/>
    </source>
</evidence>
<evidence type="ECO:0000256" key="6">
    <source>
        <dbReference type="ARBA" id="ARBA00022777"/>
    </source>
</evidence>